<dbReference type="PANTHER" id="PTHR34380:SF1">
    <property type="entry name" value="OS01G0221300 PROTEIN"/>
    <property type="match status" value="1"/>
</dbReference>
<name>A0A7C9AWC7_OPUST</name>
<dbReference type="PANTHER" id="PTHR34380">
    <property type="entry name" value="BNAA03G12380D PROTEIN"/>
    <property type="match status" value="1"/>
</dbReference>
<reference evidence="2" key="2">
    <citation type="submission" date="2020-07" db="EMBL/GenBank/DDBJ databases">
        <authorList>
            <person name="Vera ALvarez R."/>
            <person name="Arias-Moreno D.M."/>
            <person name="Jimenez-Jacinto V."/>
            <person name="Jimenez-Bremont J.F."/>
            <person name="Swaminathan K."/>
            <person name="Moose S.P."/>
            <person name="Guerrero-Gonzalez M.L."/>
            <person name="Marino-Ramirez L."/>
            <person name="Landsman D."/>
            <person name="Rodriguez-Kessler M."/>
            <person name="Delgado-Sanchez P."/>
        </authorList>
    </citation>
    <scope>NUCLEOTIDE SEQUENCE</scope>
    <source>
        <tissue evidence="2">Cladode</tissue>
    </source>
</reference>
<evidence type="ECO:0000256" key="1">
    <source>
        <dbReference type="SAM" id="MobiDB-lite"/>
    </source>
</evidence>
<feature type="compositionally biased region" description="Acidic residues" evidence="1">
    <location>
        <begin position="445"/>
        <end position="460"/>
    </location>
</feature>
<sequence>MDLNEVPSDQIVNTQEFGEKIFAKSDGKFEGNSEVSRSKCSGVAEQKCREVEEECLALELEIRKKIMGLDAIRVRIRALEGEKAAIEQDLEGLKKKKKAAVEKCGVDELSMDDWNMGSAEESKVEELMIENKVLECEKMSALREVDVWKHKCKELESRVNELEERLSSQGRDGMLNGANSNSPSHCRGPNARDGEVQMAGTPCIQAPENQDLHIEDSQTGRVHHRIHVKRQLVFSNERRSDRKIAPSTPEGAINIIDSDDEHHSPCKHGCSFHSGGTPRSVHADETVGVMDLEDTMNCKDNILFVATPNRKRGPKVVFSDDECGDDEGTLTKRACKIDNGQNESGEDDDSVPMRQACGWVNGNSQRDGDQDDDDIPISQLKLGHAQCSSQPIARRTRSHSGHKPGAFTQSKTPPRRRLVKFQQGEETSGIVKETENSPQIMTTENVEDSDPIEDGSDSESDSLKSFIDDDSDIEDVEDDVAEEGADHSTEPEDSSDSNLDFREIISRLQRRKSPSSKWALEGEMLSDFGKDPELCMRAVCALYRQQTVDEKLSKESIFQNGRGFSKFDAARGTKLGEFLTGGDPNGDLMKTVKELREYDPDGVELCRRLAKHYSKQLFEIYKNNEDPFFP</sequence>
<evidence type="ECO:0000313" key="2">
    <source>
        <dbReference type="EMBL" id="MBA4676757.1"/>
    </source>
</evidence>
<proteinExistence type="predicted"/>
<accession>A0A7C9AWC7</accession>
<feature type="compositionally biased region" description="Acidic residues" evidence="1">
    <location>
        <begin position="468"/>
        <end position="483"/>
    </location>
</feature>
<protein>
    <submittedName>
        <fullName evidence="2">Uncharacterized protein</fullName>
    </submittedName>
</protein>
<dbReference type="EMBL" id="GISG01272674">
    <property type="protein sequence ID" value="MBA4676757.1"/>
    <property type="molecule type" value="Transcribed_RNA"/>
</dbReference>
<reference evidence="2" key="1">
    <citation type="journal article" date="2013" name="J. Plant Res.">
        <title>Effect of fungi and light on seed germination of three Opuntia species from semiarid lands of central Mexico.</title>
        <authorList>
            <person name="Delgado-Sanchez P."/>
            <person name="Jimenez-Bremont J.F."/>
            <person name="Guerrero-Gonzalez Mde L."/>
            <person name="Flores J."/>
        </authorList>
    </citation>
    <scope>NUCLEOTIDE SEQUENCE</scope>
    <source>
        <tissue evidence="2">Cladode</tissue>
    </source>
</reference>
<organism evidence="2">
    <name type="scientific">Opuntia streptacantha</name>
    <name type="common">Prickly pear cactus</name>
    <name type="synonym">Opuntia cardona</name>
    <dbReference type="NCBI Taxonomy" id="393608"/>
    <lineage>
        <taxon>Eukaryota</taxon>
        <taxon>Viridiplantae</taxon>
        <taxon>Streptophyta</taxon>
        <taxon>Embryophyta</taxon>
        <taxon>Tracheophyta</taxon>
        <taxon>Spermatophyta</taxon>
        <taxon>Magnoliopsida</taxon>
        <taxon>eudicotyledons</taxon>
        <taxon>Gunneridae</taxon>
        <taxon>Pentapetalae</taxon>
        <taxon>Caryophyllales</taxon>
        <taxon>Cactineae</taxon>
        <taxon>Cactaceae</taxon>
        <taxon>Opuntioideae</taxon>
        <taxon>Opuntia</taxon>
    </lineage>
</organism>
<feature type="region of interest" description="Disordered" evidence="1">
    <location>
        <begin position="165"/>
        <end position="196"/>
    </location>
</feature>
<feature type="region of interest" description="Disordered" evidence="1">
    <location>
        <begin position="335"/>
        <end position="499"/>
    </location>
</feature>
<dbReference type="AlphaFoldDB" id="A0A7C9AWC7"/>